<gene>
    <name evidence="1" type="ORF">S01H4_23426</name>
</gene>
<dbReference type="InterPro" id="IPR005358">
    <property type="entry name" value="Puta_zinc/iron-chelating_dom"/>
</dbReference>
<evidence type="ECO:0008006" key="2">
    <source>
        <dbReference type="Google" id="ProtNLM"/>
    </source>
</evidence>
<accession>X1B0P7</accession>
<sequence length="191" mass="21640">MCMDKKLDKIKDIYKAFETEAVAYKENAACRKGCSYCCTDAGSVDITTLEGLVILEKVRSLLRPLQVKVNKALAGDLKKKEKGQHSACPFLMKNKACMIYEIRPFSCRRIYSVHICNQDNPPMLSRQVMKMAEKTIRALQILDDTGYSGHISYIMHMLKAPKFLSTYLAGEHKPEEVMAFGKTHNIVINLN</sequence>
<name>X1B0P7_9ZZZZ</name>
<dbReference type="EMBL" id="BART01010865">
    <property type="protein sequence ID" value="GAG77863.1"/>
    <property type="molecule type" value="Genomic_DNA"/>
</dbReference>
<evidence type="ECO:0000313" key="1">
    <source>
        <dbReference type="EMBL" id="GAG77863.1"/>
    </source>
</evidence>
<feature type="non-terminal residue" evidence="1">
    <location>
        <position position="191"/>
    </location>
</feature>
<proteinExistence type="predicted"/>
<reference evidence="1" key="1">
    <citation type="journal article" date="2014" name="Front. Microbiol.">
        <title>High frequency of phylogenetically diverse reductive dehalogenase-homologous genes in deep subseafloor sedimentary metagenomes.</title>
        <authorList>
            <person name="Kawai M."/>
            <person name="Futagami T."/>
            <person name="Toyoda A."/>
            <person name="Takaki Y."/>
            <person name="Nishi S."/>
            <person name="Hori S."/>
            <person name="Arai W."/>
            <person name="Tsubouchi T."/>
            <person name="Morono Y."/>
            <person name="Uchiyama I."/>
            <person name="Ito T."/>
            <person name="Fujiyama A."/>
            <person name="Inagaki F."/>
            <person name="Takami H."/>
        </authorList>
    </citation>
    <scope>NUCLEOTIDE SEQUENCE</scope>
    <source>
        <strain evidence="1">Expedition CK06-06</strain>
    </source>
</reference>
<protein>
    <recommendedName>
        <fullName evidence="2">Zinc/iron-chelating domain-containing protein</fullName>
    </recommendedName>
</protein>
<dbReference type="Pfam" id="PF03692">
    <property type="entry name" value="CxxCxxCC"/>
    <property type="match status" value="1"/>
</dbReference>
<comment type="caution">
    <text evidence="1">The sequence shown here is derived from an EMBL/GenBank/DDBJ whole genome shotgun (WGS) entry which is preliminary data.</text>
</comment>
<dbReference type="AlphaFoldDB" id="X1B0P7"/>
<organism evidence="1">
    <name type="scientific">marine sediment metagenome</name>
    <dbReference type="NCBI Taxonomy" id="412755"/>
    <lineage>
        <taxon>unclassified sequences</taxon>
        <taxon>metagenomes</taxon>
        <taxon>ecological metagenomes</taxon>
    </lineage>
</organism>